<proteinExistence type="predicted"/>
<dbReference type="EMBL" id="CP069127">
    <property type="protein sequence ID" value="QRG66391.1"/>
    <property type="molecule type" value="Genomic_DNA"/>
</dbReference>
<protein>
    <submittedName>
        <fullName evidence="3">WYL domain-containing protein</fullName>
    </submittedName>
</protein>
<keyword evidence="1" id="KW-0812">Transmembrane</keyword>
<keyword evidence="1" id="KW-1133">Transmembrane helix</keyword>
<evidence type="ECO:0000313" key="4">
    <source>
        <dbReference type="Proteomes" id="UP000596248"/>
    </source>
</evidence>
<evidence type="ECO:0000256" key="1">
    <source>
        <dbReference type="SAM" id="Phobius"/>
    </source>
</evidence>
<reference evidence="3 4" key="1">
    <citation type="submission" date="2021-01" db="EMBL/GenBank/DDBJ databases">
        <title>Identification of strong promoters based on the transcriptome of Brevibacillus choshinensis.</title>
        <authorList>
            <person name="Yao D."/>
            <person name="Zhang K."/>
            <person name="Wu J."/>
        </authorList>
    </citation>
    <scope>NUCLEOTIDE SEQUENCE [LARGE SCALE GENOMIC DNA]</scope>
    <source>
        <strain evidence="3 4">HPD31-SP3</strain>
    </source>
</reference>
<accession>A0ABX7FJK4</accession>
<dbReference type="Proteomes" id="UP000596248">
    <property type="component" value="Chromosome"/>
</dbReference>
<name>A0ABX7FJK4_BRECH</name>
<dbReference type="RefSeq" id="WP_203353457.1">
    <property type="nucleotide sequence ID" value="NZ_CP069127.1"/>
</dbReference>
<dbReference type="Pfam" id="PF13280">
    <property type="entry name" value="WYL"/>
    <property type="match status" value="1"/>
</dbReference>
<dbReference type="InterPro" id="IPR026881">
    <property type="entry name" value="WYL_dom"/>
</dbReference>
<feature type="domain" description="WYL" evidence="2">
    <location>
        <begin position="2"/>
        <end position="64"/>
    </location>
</feature>
<organism evidence="3 4">
    <name type="scientific">Brevibacillus choshinensis</name>
    <dbReference type="NCBI Taxonomy" id="54911"/>
    <lineage>
        <taxon>Bacteria</taxon>
        <taxon>Bacillati</taxon>
        <taxon>Bacillota</taxon>
        <taxon>Bacilli</taxon>
        <taxon>Bacillales</taxon>
        <taxon>Paenibacillaceae</taxon>
        <taxon>Brevibacillus</taxon>
    </lineage>
</organism>
<feature type="transmembrane region" description="Helical" evidence="1">
    <location>
        <begin position="51"/>
        <end position="69"/>
    </location>
</feature>
<keyword evidence="4" id="KW-1185">Reference proteome</keyword>
<keyword evidence="1" id="KW-0472">Membrane</keyword>
<sequence>MMRELNRYWERQQSIEMIYLDRNGDTSRRIVRILELDAAGQRMKAYCYTRGAYRIFAIANILAVAPIHGRTAG</sequence>
<evidence type="ECO:0000313" key="3">
    <source>
        <dbReference type="EMBL" id="QRG66391.1"/>
    </source>
</evidence>
<gene>
    <name evidence="3" type="ORF">JNE38_23070</name>
</gene>
<evidence type="ECO:0000259" key="2">
    <source>
        <dbReference type="Pfam" id="PF13280"/>
    </source>
</evidence>